<evidence type="ECO:0000256" key="4">
    <source>
        <dbReference type="RuleBase" id="RU000461"/>
    </source>
</evidence>
<dbReference type="InterPro" id="IPR001128">
    <property type="entry name" value="Cyt_P450"/>
</dbReference>
<dbReference type="EMBL" id="JBFCZG010000007">
    <property type="protein sequence ID" value="KAL3419930.1"/>
    <property type="molecule type" value="Genomic_DNA"/>
</dbReference>
<keyword evidence="2 4" id="KW-0479">Metal-binding</keyword>
<keyword evidence="4" id="KW-0349">Heme</keyword>
<keyword evidence="4" id="KW-0560">Oxidoreductase</keyword>
<dbReference type="PROSITE" id="PS00086">
    <property type="entry name" value="CYTOCHROME_P450"/>
    <property type="match status" value="1"/>
</dbReference>
<organism evidence="5 6">
    <name type="scientific">Phlyctema vagabunda</name>
    <dbReference type="NCBI Taxonomy" id="108571"/>
    <lineage>
        <taxon>Eukaryota</taxon>
        <taxon>Fungi</taxon>
        <taxon>Dikarya</taxon>
        <taxon>Ascomycota</taxon>
        <taxon>Pezizomycotina</taxon>
        <taxon>Leotiomycetes</taxon>
        <taxon>Helotiales</taxon>
        <taxon>Dermateaceae</taxon>
        <taxon>Phlyctema</taxon>
    </lineage>
</organism>
<keyword evidence="6" id="KW-1185">Reference proteome</keyword>
<evidence type="ECO:0000313" key="5">
    <source>
        <dbReference type="EMBL" id="KAL3419930.1"/>
    </source>
</evidence>
<sequence>MISYTLGVSLPFLFLCLSYIVYQRCFHPLAKYPGPWVASLTNLWKAYQVSTLRMPYILSELHDRHGPILRIGPNTLSFSHPDAIAPIYQAGRAMKKSRFYDAFTAITPNIFGTQDEDFHAMRRRQLIPAFSMASVMRMEEHLDRNIAILRRKLDERADARDVFDLKDYLSRYIIDVLGELAFSKSFETQTSETAELPPVKDHVLLATMLGQVPVLLAPVKRIIALLPIPRLQKMFESRDRLRKLAVDSVAKRLEKKSSDGRIDLLMKLIDAKDSETGRKLTKPEIDTEAFGLIIAGTHSTAGTLSLLFWHLLHNPGYLERCREELLCEMGMLRPELAAYPVGDLEINLEFLMACIRENLRMDPVFNMPLPRIVLAPAGAEICGELIPYGTEVAMVNHCVHHNAAAWGVDHDTYDPTRWLDERAEAKLKWLIPFSVGHRMCIGKNIAMSNILKITTTLVACYDFDLLDTSALRPDVISVGVAELRGQILCRVRKRT</sequence>
<comment type="cofactor">
    <cofactor evidence="1">
        <name>heme</name>
        <dbReference type="ChEBI" id="CHEBI:30413"/>
    </cofactor>
</comment>
<keyword evidence="3 4" id="KW-0408">Iron</keyword>
<dbReference type="Proteomes" id="UP001629113">
    <property type="component" value="Unassembled WGS sequence"/>
</dbReference>
<comment type="similarity">
    <text evidence="4">Belongs to the cytochrome P450 family.</text>
</comment>
<dbReference type="Gene3D" id="1.10.630.10">
    <property type="entry name" value="Cytochrome P450"/>
    <property type="match status" value="1"/>
</dbReference>
<dbReference type="InterPro" id="IPR050121">
    <property type="entry name" value="Cytochrome_P450_monoxygenase"/>
</dbReference>
<protein>
    <recommendedName>
        <fullName evidence="7">Cytochrome P450</fullName>
    </recommendedName>
</protein>
<dbReference type="PRINTS" id="PR00463">
    <property type="entry name" value="EP450I"/>
</dbReference>
<name>A0ABR4P9G2_9HELO</name>
<dbReference type="PANTHER" id="PTHR24305:SF103">
    <property type="entry name" value="P450, PUTATIVE (EUROFUNG)-RELATED"/>
    <property type="match status" value="1"/>
</dbReference>
<gene>
    <name evidence="5" type="ORF">PVAG01_08429</name>
</gene>
<reference evidence="5 6" key="1">
    <citation type="submission" date="2024-06" db="EMBL/GenBank/DDBJ databases">
        <title>Complete genome of Phlyctema vagabunda strain 19-DSS-EL-015.</title>
        <authorList>
            <person name="Fiorenzani C."/>
        </authorList>
    </citation>
    <scope>NUCLEOTIDE SEQUENCE [LARGE SCALE GENOMIC DNA]</scope>
    <source>
        <strain evidence="5 6">19-DSS-EL-015</strain>
    </source>
</reference>
<evidence type="ECO:0000313" key="6">
    <source>
        <dbReference type="Proteomes" id="UP001629113"/>
    </source>
</evidence>
<accession>A0ABR4P9G2</accession>
<evidence type="ECO:0000256" key="3">
    <source>
        <dbReference type="ARBA" id="ARBA00023004"/>
    </source>
</evidence>
<dbReference type="InterPro" id="IPR036396">
    <property type="entry name" value="Cyt_P450_sf"/>
</dbReference>
<dbReference type="Pfam" id="PF00067">
    <property type="entry name" value="p450"/>
    <property type="match status" value="1"/>
</dbReference>
<dbReference type="InterPro" id="IPR017972">
    <property type="entry name" value="Cyt_P450_CS"/>
</dbReference>
<dbReference type="PRINTS" id="PR00385">
    <property type="entry name" value="P450"/>
</dbReference>
<evidence type="ECO:0008006" key="7">
    <source>
        <dbReference type="Google" id="ProtNLM"/>
    </source>
</evidence>
<dbReference type="InterPro" id="IPR002401">
    <property type="entry name" value="Cyt_P450_E_grp-I"/>
</dbReference>
<evidence type="ECO:0000256" key="2">
    <source>
        <dbReference type="ARBA" id="ARBA00022723"/>
    </source>
</evidence>
<dbReference type="SUPFAM" id="SSF48264">
    <property type="entry name" value="Cytochrome P450"/>
    <property type="match status" value="1"/>
</dbReference>
<comment type="caution">
    <text evidence="5">The sequence shown here is derived from an EMBL/GenBank/DDBJ whole genome shotgun (WGS) entry which is preliminary data.</text>
</comment>
<keyword evidence="4" id="KW-0503">Monooxygenase</keyword>
<dbReference type="PANTHER" id="PTHR24305">
    <property type="entry name" value="CYTOCHROME P450"/>
    <property type="match status" value="1"/>
</dbReference>
<proteinExistence type="inferred from homology"/>
<evidence type="ECO:0000256" key="1">
    <source>
        <dbReference type="ARBA" id="ARBA00001971"/>
    </source>
</evidence>